<dbReference type="Proteomes" id="UP000234681">
    <property type="component" value="Chromosome 12"/>
</dbReference>
<proteinExistence type="predicted"/>
<dbReference type="EMBL" id="CH473973">
    <property type="protein sequence ID" value="EDM13546.1"/>
    <property type="molecule type" value="Genomic_DNA"/>
</dbReference>
<evidence type="ECO:0000313" key="2">
    <source>
        <dbReference type="Proteomes" id="UP000234681"/>
    </source>
</evidence>
<organism evidence="1 2">
    <name type="scientific">Rattus norvegicus</name>
    <name type="common">Rat</name>
    <dbReference type="NCBI Taxonomy" id="10116"/>
    <lineage>
        <taxon>Eukaryota</taxon>
        <taxon>Metazoa</taxon>
        <taxon>Chordata</taxon>
        <taxon>Craniata</taxon>
        <taxon>Vertebrata</taxon>
        <taxon>Euteleostomi</taxon>
        <taxon>Mammalia</taxon>
        <taxon>Eutheria</taxon>
        <taxon>Euarchontoglires</taxon>
        <taxon>Glires</taxon>
        <taxon>Rodentia</taxon>
        <taxon>Myomorpha</taxon>
        <taxon>Muroidea</taxon>
        <taxon>Muridae</taxon>
        <taxon>Murinae</taxon>
        <taxon>Rattus</taxon>
    </lineage>
</organism>
<dbReference type="AlphaFoldDB" id="A6J0V7"/>
<accession>A6J0V7</accession>
<protein>
    <submittedName>
        <fullName evidence="1">RCG21713</fullName>
    </submittedName>
</protein>
<reference evidence="1 2" key="1">
    <citation type="submission" date="2005-07" db="EMBL/GenBank/DDBJ databases">
        <authorList>
            <person name="Mural R.J."/>
            <person name="Li P.W."/>
            <person name="Adams M.D."/>
            <person name="Amanatides P.G."/>
            <person name="Baden-Tillson H."/>
            <person name="Barnstead M."/>
            <person name="Chin S.H."/>
            <person name="Dew I."/>
            <person name="Evans C.A."/>
            <person name="Ferriera S."/>
            <person name="Flanigan M."/>
            <person name="Fosler C."/>
            <person name="Glodek A."/>
            <person name="Gu Z."/>
            <person name="Holt R.A."/>
            <person name="Jennings D."/>
            <person name="Kraft C.L."/>
            <person name="Lu F."/>
            <person name="Nguyen T."/>
            <person name="Nusskern D.R."/>
            <person name="Pfannkoch C.M."/>
            <person name="Sitter C."/>
            <person name="Sutton G.G."/>
            <person name="Venter J.C."/>
            <person name="Wang Z."/>
            <person name="Woodage T."/>
            <person name="Zheng X.H."/>
            <person name="Zhong F."/>
        </authorList>
    </citation>
    <scope>NUCLEOTIDE SEQUENCE [LARGE SCALE GENOMIC DNA]</scope>
    <source>
        <strain>BN</strain>
        <strain evidence="2">Sprague-Dawley</strain>
    </source>
</reference>
<evidence type="ECO:0000313" key="1">
    <source>
        <dbReference type="EMBL" id="EDM13546.1"/>
    </source>
</evidence>
<gene>
    <name evidence="1" type="ORF">rCG_21713</name>
</gene>
<name>A6J0V7_RAT</name>
<sequence length="60" mass="6649">MRFWIYMYINISEGSGEVAQGLRTLAALIEDWSLVSSNHIRWLLPSATPDPGDPMPSSGL</sequence>